<dbReference type="RefSeq" id="WP_024052792.1">
    <property type="nucleotide sequence ID" value="NZ_CABHMZ010000037.1"/>
</dbReference>
<dbReference type="Proteomes" id="UP000385544">
    <property type="component" value="Unassembled WGS sequence"/>
</dbReference>
<accession>A0A564U1T1</accession>
<evidence type="ECO:0000256" key="1">
    <source>
        <dbReference type="ARBA" id="ARBA00023125"/>
    </source>
</evidence>
<dbReference type="Gene3D" id="1.10.260.40">
    <property type="entry name" value="lambda repressor-like DNA-binding domains"/>
    <property type="match status" value="1"/>
</dbReference>
<gene>
    <name evidence="3" type="ORF">SCSS39_00177</name>
</gene>
<dbReference type="AlphaFoldDB" id="A0A564U1T1"/>
<dbReference type="OrthoDB" id="4427456at2"/>
<dbReference type="EMBL" id="CABHMZ010000037">
    <property type="protein sequence ID" value="VUX13440.1"/>
    <property type="molecule type" value="Genomic_DNA"/>
</dbReference>
<proteinExistence type="predicted"/>
<dbReference type="Pfam" id="PF01381">
    <property type="entry name" value="HTH_3"/>
    <property type="match status" value="1"/>
</dbReference>
<evidence type="ECO:0000313" key="4">
    <source>
        <dbReference type="Proteomes" id="UP000385544"/>
    </source>
</evidence>
<evidence type="ECO:0000313" key="3">
    <source>
        <dbReference type="EMBL" id="VUX13440.1"/>
    </source>
</evidence>
<dbReference type="PANTHER" id="PTHR46558">
    <property type="entry name" value="TRACRIPTIONAL REGULATORY PROTEIN-RELATED-RELATED"/>
    <property type="match status" value="1"/>
</dbReference>
<dbReference type="InterPro" id="IPR001387">
    <property type="entry name" value="Cro/C1-type_HTH"/>
</dbReference>
<keyword evidence="1" id="KW-0238">DNA-binding</keyword>
<dbReference type="GO" id="GO:0003677">
    <property type="term" value="F:DNA binding"/>
    <property type="evidence" value="ECO:0007669"/>
    <property type="project" value="UniProtKB-KW"/>
</dbReference>
<dbReference type="SUPFAM" id="SSF47413">
    <property type="entry name" value="lambda repressor-like DNA-binding domains"/>
    <property type="match status" value="1"/>
</dbReference>
<name>A0A564U1T1_STRCV</name>
<evidence type="ECO:0000259" key="2">
    <source>
        <dbReference type="PROSITE" id="PS50943"/>
    </source>
</evidence>
<protein>
    <submittedName>
        <fullName evidence="3">Helix-turn-helix</fullName>
    </submittedName>
</protein>
<organism evidence="3 4">
    <name type="scientific">Streptococcus constellatus</name>
    <dbReference type="NCBI Taxonomy" id="76860"/>
    <lineage>
        <taxon>Bacteria</taxon>
        <taxon>Bacillati</taxon>
        <taxon>Bacillota</taxon>
        <taxon>Bacilli</taxon>
        <taxon>Lactobacillales</taxon>
        <taxon>Streptococcaceae</taxon>
        <taxon>Streptococcus</taxon>
        <taxon>Streptococcus anginosus group</taxon>
    </lineage>
</organism>
<reference evidence="3 4" key="1">
    <citation type="submission" date="2019-07" db="EMBL/GenBank/DDBJ databases">
        <authorList>
            <person name="Hibberd C M."/>
            <person name="Gehrig L. J."/>
            <person name="Chang H.-W."/>
            <person name="Venkatesh S."/>
        </authorList>
    </citation>
    <scope>NUCLEOTIDE SEQUENCE [LARGE SCALE GENOMIC DNA]</scope>
    <source>
        <strain evidence="3">Streptococcus_constellatus_SS_Bg39</strain>
    </source>
</reference>
<dbReference type="SMART" id="SM00530">
    <property type="entry name" value="HTH_XRE"/>
    <property type="match status" value="1"/>
</dbReference>
<dbReference type="CDD" id="cd00093">
    <property type="entry name" value="HTH_XRE"/>
    <property type="match status" value="1"/>
</dbReference>
<feature type="domain" description="HTH cro/C1-type" evidence="2">
    <location>
        <begin position="6"/>
        <end position="60"/>
    </location>
</feature>
<dbReference type="PROSITE" id="PS50943">
    <property type="entry name" value="HTH_CROC1"/>
    <property type="match status" value="1"/>
</dbReference>
<dbReference type="PANTHER" id="PTHR46558:SF4">
    <property type="entry name" value="DNA-BIDING PHAGE PROTEIN"/>
    <property type="match status" value="1"/>
</dbReference>
<sequence length="68" mass="7566">MQKMTLKTLRASKNWRQSDAAKALGVSVDTWGHWERGDTEPSVSRAYQIASVFGISVDDIIFLPDIAV</sequence>
<dbReference type="InterPro" id="IPR010982">
    <property type="entry name" value="Lambda_DNA-bd_dom_sf"/>
</dbReference>